<evidence type="ECO:0000313" key="2">
    <source>
        <dbReference type="Proteomes" id="UP000245207"/>
    </source>
</evidence>
<reference evidence="1 2" key="1">
    <citation type="journal article" date="2018" name="Mol. Plant">
        <title>The genome of Artemisia annua provides insight into the evolution of Asteraceae family and artemisinin biosynthesis.</title>
        <authorList>
            <person name="Shen Q."/>
            <person name="Zhang L."/>
            <person name="Liao Z."/>
            <person name="Wang S."/>
            <person name="Yan T."/>
            <person name="Shi P."/>
            <person name="Liu M."/>
            <person name="Fu X."/>
            <person name="Pan Q."/>
            <person name="Wang Y."/>
            <person name="Lv Z."/>
            <person name="Lu X."/>
            <person name="Zhang F."/>
            <person name="Jiang W."/>
            <person name="Ma Y."/>
            <person name="Chen M."/>
            <person name="Hao X."/>
            <person name="Li L."/>
            <person name="Tang Y."/>
            <person name="Lv G."/>
            <person name="Zhou Y."/>
            <person name="Sun X."/>
            <person name="Brodelius P.E."/>
            <person name="Rose J.K.C."/>
            <person name="Tang K."/>
        </authorList>
    </citation>
    <scope>NUCLEOTIDE SEQUENCE [LARGE SCALE GENOMIC DNA]</scope>
    <source>
        <strain evidence="2">cv. Huhao1</strain>
        <tissue evidence="1">Leaf</tissue>
    </source>
</reference>
<gene>
    <name evidence="1" type="ORF">CTI12_AA417450</name>
</gene>
<evidence type="ECO:0000313" key="1">
    <source>
        <dbReference type="EMBL" id="PWA56717.1"/>
    </source>
</evidence>
<keyword evidence="2" id="KW-1185">Reference proteome</keyword>
<protein>
    <submittedName>
        <fullName evidence="1">Uncharacterized protein</fullName>
    </submittedName>
</protein>
<dbReference type="Proteomes" id="UP000245207">
    <property type="component" value="Unassembled WGS sequence"/>
</dbReference>
<name>A0A2U1M654_ARTAN</name>
<dbReference type="AlphaFoldDB" id="A0A2U1M654"/>
<comment type="caution">
    <text evidence="1">The sequence shown here is derived from an EMBL/GenBank/DDBJ whole genome shotgun (WGS) entry which is preliminary data.</text>
</comment>
<dbReference type="EMBL" id="PKPP01006374">
    <property type="protein sequence ID" value="PWA56717.1"/>
    <property type="molecule type" value="Genomic_DNA"/>
</dbReference>
<proteinExistence type="predicted"/>
<sequence length="82" mass="9333">MIFITDLLTEETEKLAGPLLADTGDRVRYVHLRDESEGWSLGGIMGLKNKRSGLRFTVGLNLVWLRSKEYDCLEVQGTNEYL</sequence>
<accession>A0A2U1M654</accession>
<organism evidence="1 2">
    <name type="scientific">Artemisia annua</name>
    <name type="common">Sweet wormwood</name>
    <dbReference type="NCBI Taxonomy" id="35608"/>
    <lineage>
        <taxon>Eukaryota</taxon>
        <taxon>Viridiplantae</taxon>
        <taxon>Streptophyta</taxon>
        <taxon>Embryophyta</taxon>
        <taxon>Tracheophyta</taxon>
        <taxon>Spermatophyta</taxon>
        <taxon>Magnoliopsida</taxon>
        <taxon>eudicotyledons</taxon>
        <taxon>Gunneridae</taxon>
        <taxon>Pentapetalae</taxon>
        <taxon>asterids</taxon>
        <taxon>campanulids</taxon>
        <taxon>Asterales</taxon>
        <taxon>Asteraceae</taxon>
        <taxon>Asteroideae</taxon>
        <taxon>Anthemideae</taxon>
        <taxon>Artemisiinae</taxon>
        <taxon>Artemisia</taxon>
    </lineage>
</organism>